<reference evidence="2 3" key="2">
    <citation type="journal article" date="2008" name="Nature">
        <title>The Phaeodactylum genome reveals the evolutionary history of diatom genomes.</title>
        <authorList>
            <person name="Bowler C."/>
            <person name="Allen A.E."/>
            <person name="Badger J.H."/>
            <person name="Grimwood J."/>
            <person name="Jabbari K."/>
            <person name="Kuo A."/>
            <person name="Maheswari U."/>
            <person name="Martens C."/>
            <person name="Maumus F."/>
            <person name="Otillar R.P."/>
            <person name="Rayko E."/>
            <person name="Salamov A."/>
            <person name="Vandepoele K."/>
            <person name="Beszteri B."/>
            <person name="Gruber A."/>
            <person name="Heijde M."/>
            <person name="Katinka M."/>
            <person name="Mock T."/>
            <person name="Valentin K."/>
            <person name="Verret F."/>
            <person name="Berges J.A."/>
            <person name="Brownlee C."/>
            <person name="Cadoret J.P."/>
            <person name="Chiovitti A."/>
            <person name="Choi C.J."/>
            <person name="Coesel S."/>
            <person name="De Martino A."/>
            <person name="Detter J.C."/>
            <person name="Durkin C."/>
            <person name="Falciatore A."/>
            <person name="Fournet J."/>
            <person name="Haruta M."/>
            <person name="Huysman M.J."/>
            <person name="Jenkins B.D."/>
            <person name="Jiroutova K."/>
            <person name="Jorgensen R.E."/>
            <person name="Joubert Y."/>
            <person name="Kaplan A."/>
            <person name="Kroger N."/>
            <person name="Kroth P.G."/>
            <person name="La Roche J."/>
            <person name="Lindquist E."/>
            <person name="Lommer M."/>
            <person name="Martin-Jezequel V."/>
            <person name="Lopez P.J."/>
            <person name="Lucas S."/>
            <person name="Mangogna M."/>
            <person name="McGinnis K."/>
            <person name="Medlin L.K."/>
            <person name="Montsant A."/>
            <person name="Oudot-Le Secq M.P."/>
            <person name="Napoli C."/>
            <person name="Obornik M."/>
            <person name="Parker M.S."/>
            <person name="Petit J.L."/>
            <person name="Porcel B.M."/>
            <person name="Poulsen N."/>
            <person name="Robison M."/>
            <person name="Rychlewski L."/>
            <person name="Rynearson T.A."/>
            <person name="Schmutz J."/>
            <person name="Shapiro H."/>
            <person name="Siaut M."/>
            <person name="Stanley M."/>
            <person name="Sussman M.R."/>
            <person name="Taylor A.R."/>
            <person name="Vardi A."/>
            <person name="von Dassow P."/>
            <person name="Vyverman W."/>
            <person name="Willis A."/>
            <person name="Wyrwicz L.S."/>
            <person name="Rokhsar D.S."/>
            <person name="Weissenbach J."/>
            <person name="Armbrust E.V."/>
            <person name="Green B.R."/>
            <person name="Van de Peer Y."/>
            <person name="Grigoriev I.V."/>
        </authorList>
    </citation>
    <scope>NUCLEOTIDE SEQUENCE [LARGE SCALE GENOMIC DNA]</scope>
    <source>
        <strain evidence="2 3">CCMP1335</strain>
    </source>
</reference>
<feature type="region of interest" description="Disordered" evidence="1">
    <location>
        <begin position="1"/>
        <end position="25"/>
    </location>
</feature>
<organism evidence="2 3">
    <name type="scientific">Thalassiosira pseudonana</name>
    <name type="common">Marine diatom</name>
    <name type="synonym">Cyclotella nana</name>
    <dbReference type="NCBI Taxonomy" id="35128"/>
    <lineage>
        <taxon>Eukaryota</taxon>
        <taxon>Sar</taxon>
        <taxon>Stramenopiles</taxon>
        <taxon>Ochrophyta</taxon>
        <taxon>Bacillariophyta</taxon>
        <taxon>Coscinodiscophyceae</taxon>
        <taxon>Thalassiosirophycidae</taxon>
        <taxon>Thalassiosirales</taxon>
        <taxon>Thalassiosiraceae</taxon>
        <taxon>Thalassiosira</taxon>
    </lineage>
</organism>
<dbReference type="InParanoid" id="B8LDU2"/>
<proteinExistence type="predicted"/>
<dbReference type="PANTHER" id="PTHR43642">
    <property type="entry name" value="HYBRID SIGNAL TRANSDUCTION HISTIDINE KINASE G"/>
    <property type="match status" value="1"/>
</dbReference>
<dbReference type="EMBL" id="DS999421">
    <property type="protein sequence ID" value="EED86497.1"/>
    <property type="molecule type" value="Genomic_DNA"/>
</dbReference>
<feature type="region of interest" description="Disordered" evidence="1">
    <location>
        <begin position="65"/>
        <end position="191"/>
    </location>
</feature>
<dbReference type="RefSeq" id="XP_002297172.1">
    <property type="nucleotide sequence ID" value="XM_002297136.1"/>
</dbReference>
<dbReference type="PaxDb" id="35128-Thaps11371"/>
<name>B8LDU2_THAPS</name>
<evidence type="ECO:0000256" key="1">
    <source>
        <dbReference type="SAM" id="MobiDB-lite"/>
    </source>
</evidence>
<dbReference type="InterPro" id="IPR053159">
    <property type="entry name" value="Hybrid_Histidine_Kinase"/>
</dbReference>
<dbReference type="KEGG" id="tps:THAPSDRAFT_11371"/>
<evidence type="ECO:0008006" key="4">
    <source>
        <dbReference type="Google" id="ProtNLM"/>
    </source>
</evidence>
<feature type="region of interest" description="Disordered" evidence="1">
    <location>
        <begin position="338"/>
        <end position="359"/>
    </location>
</feature>
<feature type="compositionally biased region" description="Basic residues" evidence="1">
    <location>
        <begin position="173"/>
        <end position="191"/>
    </location>
</feature>
<evidence type="ECO:0000313" key="2">
    <source>
        <dbReference type="EMBL" id="EED86497.1"/>
    </source>
</evidence>
<feature type="compositionally biased region" description="Polar residues" evidence="1">
    <location>
        <begin position="338"/>
        <end position="348"/>
    </location>
</feature>
<dbReference type="eggNOG" id="ENOG502SDA5">
    <property type="taxonomic scope" value="Eukaryota"/>
</dbReference>
<feature type="compositionally biased region" description="Polar residues" evidence="1">
    <location>
        <begin position="143"/>
        <end position="157"/>
    </location>
</feature>
<feature type="compositionally biased region" description="Basic and acidic residues" evidence="1">
    <location>
        <begin position="79"/>
        <end position="142"/>
    </location>
</feature>
<sequence>MITTSSNDKATASSSKEGGQHKPLDELICRHGRQKEVQLLRSCLDRLLEEDLDVESGDGAAISGEYDAAAGTTEVEELASDKVDSSKKDGTDEGATKGDKDEHEHDGSDQEKGDSNSKSLSEDVPDKGNNDDENTDSTKEQSAKSPQDQIKTSTNLNPLPIKRQPLTREQRLQRLRQRRERRTRSKRRRRRHYVYTQNMNDVTLTIDPVPLKRECVLIYGQQCMPLVESALREYVGKRFHGWFVRGDFESDCHVFGGSGFRGGRKKSERKLNAKDKVTDGNTAAAAAVKRKIGVRFEDELCNEDEPSLGGEGIPFSGITSVVRQICIKLLAMQAESSAADSPNAVPNNDDSKAEGTVPQRRGGVRFNMSHLFDATSGELMQALSVEEQKMLVSVTGLTELACIFGLDAQDEALHEQSNQNILQYRNKLHYAFQKLISVICQSHGPLVICFNNMQLVDNASLDLLDALLLDRENSKLMVVGCIQTPPLAKNNYFSDTSPTPESLRKALKAKIDRWRVHGDLFGLTLTEIAVGNLTVDEIKTILLDSLSMENKGMDSLADVCFEETKGDVFYLTRFVEMLHKKKLIRQNSKAQWTWDAAKIASKTSESPIEDLVLRESISKLSKQARSLLLLASCLGSTTITEKLLYLVWDKFEYKSHLNHGDITKYRLLINEVLNRGAFVVVESEYSSQKAYRWAHEAILKEIIVNVAPADLAALRYEIGSTITNSMNGAQAECSIFVVANLANSGGHSVLGSLDASRRVHWAEKNLIAAKKAVELTAFNDAIRYAEAGIEYLPSNKRWSDYRPLMLDLSSVLAEVAGLLGKEVLSLFVFW</sequence>
<gene>
    <name evidence="2" type="ORF">THAPSDRAFT_11371</name>
</gene>
<dbReference type="PANTHER" id="PTHR43642:SF1">
    <property type="entry name" value="HYBRID SIGNAL TRANSDUCTION HISTIDINE KINASE G"/>
    <property type="match status" value="1"/>
</dbReference>
<reference evidence="2 3" key="1">
    <citation type="journal article" date="2004" name="Science">
        <title>The genome of the diatom Thalassiosira pseudonana: ecology, evolution, and metabolism.</title>
        <authorList>
            <person name="Armbrust E.V."/>
            <person name="Berges J.A."/>
            <person name="Bowler C."/>
            <person name="Green B.R."/>
            <person name="Martinez D."/>
            <person name="Putnam N.H."/>
            <person name="Zhou S."/>
            <person name="Allen A.E."/>
            <person name="Apt K.E."/>
            <person name="Bechner M."/>
            <person name="Brzezinski M.A."/>
            <person name="Chaal B.K."/>
            <person name="Chiovitti A."/>
            <person name="Davis A.K."/>
            <person name="Demarest M.S."/>
            <person name="Detter J.C."/>
            <person name="Glavina T."/>
            <person name="Goodstein D."/>
            <person name="Hadi M.Z."/>
            <person name="Hellsten U."/>
            <person name="Hildebrand M."/>
            <person name="Jenkins B.D."/>
            <person name="Jurka J."/>
            <person name="Kapitonov V.V."/>
            <person name="Kroger N."/>
            <person name="Lau W.W."/>
            <person name="Lane T.W."/>
            <person name="Larimer F.W."/>
            <person name="Lippmeier J.C."/>
            <person name="Lucas S."/>
            <person name="Medina M."/>
            <person name="Montsant A."/>
            <person name="Obornik M."/>
            <person name="Parker M.S."/>
            <person name="Palenik B."/>
            <person name="Pazour G.J."/>
            <person name="Richardson P.M."/>
            <person name="Rynearson T.A."/>
            <person name="Saito M.A."/>
            <person name="Schwartz D.C."/>
            <person name="Thamatrakoln K."/>
            <person name="Valentin K."/>
            <person name="Vardi A."/>
            <person name="Wilkerson F.P."/>
            <person name="Rokhsar D.S."/>
        </authorList>
    </citation>
    <scope>NUCLEOTIDE SEQUENCE [LARGE SCALE GENOMIC DNA]</scope>
    <source>
        <strain evidence="2 3">CCMP1335</strain>
    </source>
</reference>
<dbReference type="HOGENOM" id="CLU_341823_0_0_1"/>
<accession>B8LDU2</accession>
<dbReference type="Proteomes" id="UP000001449">
    <property type="component" value="Unassembled WGS sequence"/>
</dbReference>
<protein>
    <recommendedName>
        <fullName evidence="4">Orc1-like AAA ATPase domain-containing protein</fullName>
    </recommendedName>
</protein>
<dbReference type="GeneID" id="7451842"/>
<dbReference type="AlphaFoldDB" id="B8LDU2"/>
<keyword evidence="3" id="KW-1185">Reference proteome</keyword>
<evidence type="ECO:0000313" key="3">
    <source>
        <dbReference type="Proteomes" id="UP000001449"/>
    </source>
</evidence>
<feature type="compositionally biased region" description="Polar residues" evidence="1">
    <location>
        <begin position="1"/>
        <end position="17"/>
    </location>
</feature>